<dbReference type="GO" id="GO:0016787">
    <property type="term" value="F:hydrolase activity"/>
    <property type="evidence" value="ECO:0007669"/>
    <property type="project" value="UniProtKB-KW"/>
</dbReference>
<comment type="caution">
    <text evidence="2">The sequence shown here is derived from an EMBL/GenBank/DDBJ whole genome shotgun (WGS) entry which is preliminary data.</text>
</comment>
<accession>A0ABT4T6M3</accession>
<feature type="domain" description="AB hydrolase-1" evidence="1">
    <location>
        <begin position="65"/>
        <end position="285"/>
    </location>
</feature>
<dbReference type="EMBL" id="JAPNUD010000105">
    <property type="protein sequence ID" value="MDA0644651.1"/>
    <property type="molecule type" value="Genomic_DNA"/>
</dbReference>
<reference evidence="2 3" key="1">
    <citation type="submission" date="2022-11" db="EMBL/GenBank/DDBJ databases">
        <title>Nonomuraea corallina sp. nov., a new species of the genus Nonomuraea isolated from sea side sediment in Thai sea.</title>
        <authorList>
            <person name="Ngamcharungchit C."/>
            <person name="Matsumoto A."/>
            <person name="Suriyachadkun C."/>
            <person name="Panbangred W."/>
            <person name="Inahashi Y."/>
            <person name="Intra B."/>
        </authorList>
    </citation>
    <scope>NUCLEOTIDE SEQUENCE [LARGE SCALE GENOMIC DNA]</scope>
    <source>
        <strain evidence="2 3">DSM 43553</strain>
    </source>
</reference>
<keyword evidence="3" id="KW-1185">Reference proteome</keyword>
<evidence type="ECO:0000313" key="2">
    <source>
        <dbReference type="EMBL" id="MDA0644651.1"/>
    </source>
</evidence>
<dbReference type="Proteomes" id="UP001212498">
    <property type="component" value="Unassembled WGS sequence"/>
</dbReference>
<dbReference type="InterPro" id="IPR029058">
    <property type="entry name" value="AB_hydrolase_fold"/>
</dbReference>
<evidence type="ECO:0000259" key="1">
    <source>
        <dbReference type="Pfam" id="PF12697"/>
    </source>
</evidence>
<dbReference type="InterPro" id="IPR000073">
    <property type="entry name" value="AB_hydrolase_1"/>
</dbReference>
<sequence>MIDPPARKGSPLASPTIYTSPAGEREVRDWCRERLRSWKVRHRLDTLETSLGTTAVVSAGQGRGVVLLPGTNFCAATSLEVAEALLPGHQVIMVDLPGQPGLSTARRPGRGRLAGYGRWVGEIVDQLDSGPVVVVGHSLGAAVALAARPGPHISGLVLVSAAGLSRARLTPALIRVTLPWLTVPTVERSQSLLRHMSGRAHETDGSDHRLAEWMTLVARHSRTSLAPSPLPAPLVSRWRGTPVVVATGQEDCFYPPARLHGPALALLDTNVVNVPGVGHLGPHEDATLLPALLDTLRKRT</sequence>
<keyword evidence="2" id="KW-0378">Hydrolase</keyword>
<dbReference type="Pfam" id="PF12697">
    <property type="entry name" value="Abhydrolase_6"/>
    <property type="match status" value="1"/>
</dbReference>
<evidence type="ECO:0000313" key="3">
    <source>
        <dbReference type="Proteomes" id="UP001212498"/>
    </source>
</evidence>
<gene>
    <name evidence="2" type="ORF">OUY24_28825</name>
</gene>
<protein>
    <submittedName>
        <fullName evidence="2">Alpha/beta hydrolase</fullName>
    </submittedName>
</protein>
<organism evidence="2 3">
    <name type="scientific">Nonomuraea ferruginea</name>
    <dbReference type="NCBI Taxonomy" id="46174"/>
    <lineage>
        <taxon>Bacteria</taxon>
        <taxon>Bacillati</taxon>
        <taxon>Actinomycetota</taxon>
        <taxon>Actinomycetes</taxon>
        <taxon>Streptosporangiales</taxon>
        <taxon>Streptosporangiaceae</taxon>
        <taxon>Nonomuraea</taxon>
    </lineage>
</organism>
<dbReference type="Gene3D" id="3.40.50.1820">
    <property type="entry name" value="alpha/beta hydrolase"/>
    <property type="match status" value="1"/>
</dbReference>
<dbReference type="RefSeq" id="WP_271278559.1">
    <property type="nucleotide sequence ID" value="NZ_JAPNUD010000105.1"/>
</dbReference>
<proteinExistence type="predicted"/>
<dbReference type="SUPFAM" id="SSF53474">
    <property type="entry name" value="alpha/beta-Hydrolases"/>
    <property type="match status" value="1"/>
</dbReference>
<name>A0ABT4T6M3_9ACTN</name>